<evidence type="ECO:0000313" key="1">
    <source>
        <dbReference type="EMBL" id="MPM38210.1"/>
    </source>
</evidence>
<gene>
    <name evidence="1" type="ORF">SDC9_84839</name>
</gene>
<dbReference type="EMBL" id="VSSQ01008208">
    <property type="protein sequence ID" value="MPM38210.1"/>
    <property type="molecule type" value="Genomic_DNA"/>
</dbReference>
<sequence length="121" mass="13854">MHLLNFLVPIGQTPLLCLKLPFTAFLELDLVLSEQKIGFERGQLYINFQGKLLFLKIPIRDGLCGLVLFCLVGSLDFLENGLYLKDVLIGFDQFALCFQALDFESRDSCRFFKDIPAIFRL</sequence>
<protein>
    <submittedName>
        <fullName evidence="1">Uncharacterized protein</fullName>
    </submittedName>
</protein>
<accession>A0A644ZBE4</accession>
<dbReference type="AlphaFoldDB" id="A0A644ZBE4"/>
<reference evidence="1" key="1">
    <citation type="submission" date="2019-08" db="EMBL/GenBank/DDBJ databases">
        <authorList>
            <person name="Kucharzyk K."/>
            <person name="Murdoch R.W."/>
            <person name="Higgins S."/>
            <person name="Loffler F."/>
        </authorList>
    </citation>
    <scope>NUCLEOTIDE SEQUENCE</scope>
</reference>
<organism evidence="1">
    <name type="scientific">bioreactor metagenome</name>
    <dbReference type="NCBI Taxonomy" id="1076179"/>
    <lineage>
        <taxon>unclassified sequences</taxon>
        <taxon>metagenomes</taxon>
        <taxon>ecological metagenomes</taxon>
    </lineage>
</organism>
<name>A0A644ZBE4_9ZZZZ</name>
<comment type="caution">
    <text evidence="1">The sequence shown here is derived from an EMBL/GenBank/DDBJ whole genome shotgun (WGS) entry which is preliminary data.</text>
</comment>
<proteinExistence type="predicted"/>